<dbReference type="EMBL" id="LT599584">
    <property type="protein sequence ID" value="SBW84504.1"/>
    <property type="molecule type" value="Genomic_DNA"/>
</dbReference>
<dbReference type="AlphaFoldDB" id="A0A1D3K818"/>
<sequence length="115" mass="12659">MTSKTIAPNPPEPEPGWITIGAKNNAVPPAHWFYLFHIVPDQPDKPFCFEESVGGGHMAGGGAIQLGLFELDDWPGDWRNHVLKAGCPWVAEIIDTRLSDNVQDLISTILARRNS</sequence>
<gene>
    <name evidence="1" type="ORF">PVE_R2G0478</name>
</gene>
<protein>
    <submittedName>
        <fullName evidence="1">Uncharacterized protein</fullName>
    </submittedName>
</protein>
<proteinExistence type="predicted"/>
<evidence type="ECO:0000313" key="1">
    <source>
        <dbReference type="EMBL" id="SBW84504.1"/>
    </source>
</evidence>
<name>A0A1D3K818_PSEVE</name>
<dbReference type="Proteomes" id="UP000245431">
    <property type="component" value="Chromosome PVE_r2"/>
</dbReference>
<reference evidence="2" key="1">
    <citation type="submission" date="2016-07" db="EMBL/GenBank/DDBJ databases">
        <authorList>
            <person name="Florea S."/>
            <person name="Webb J.S."/>
            <person name="Jaromczyk J."/>
            <person name="Schardl C.L."/>
        </authorList>
    </citation>
    <scope>NUCLEOTIDE SEQUENCE [LARGE SCALE GENOMIC DNA]</scope>
    <source>
        <strain evidence="2">1YdBTEX2</strain>
    </source>
</reference>
<evidence type="ECO:0000313" key="2">
    <source>
        <dbReference type="Proteomes" id="UP000245431"/>
    </source>
</evidence>
<organism evidence="1 2">
    <name type="scientific">Pseudomonas veronii 1YdBTEX2</name>
    <dbReference type="NCBI Taxonomy" id="1295141"/>
    <lineage>
        <taxon>Bacteria</taxon>
        <taxon>Pseudomonadati</taxon>
        <taxon>Pseudomonadota</taxon>
        <taxon>Gammaproteobacteria</taxon>
        <taxon>Pseudomonadales</taxon>
        <taxon>Pseudomonadaceae</taxon>
        <taxon>Pseudomonas</taxon>
    </lineage>
</organism>
<accession>A0A1D3K818</accession>